<evidence type="ECO:0000256" key="1">
    <source>
        <dbReference type="ARBA" id="ARBA00005883"/>
    </source>
</evidence>
<dbReference type="SUPFAM" id="SSF47216">
    <property type="entry name" value="Proteasome activator"/>
    <property type="match status" value="1"/>
</dbReference>
<organism evidence="4 5">
    <name type="scientific">Diploptera punctata</name>
    <name type="common">Pacific beetle cockroach</name>
    <dbReference type="NCBI Taxonomy" id="6984"/>
    <lineage>
        <taxon>Eukaryota</taxon>
        <taxon>Metazoa</taxon>
        <taxon>Ecdysozoa</taxon>
        <taxon>Arthropoda</taxon>
        <taxon>Hexapoda</taxon>
        <taxon>Insecta</taxon>
        <taxon>Pterygota</taxon>
        <taxon>Neoptera</taxon>
        <taxon>Polyneoptera</taxon>
        <taxon>Dictyoptera</taxon>
        <taxon>Blattodea</taxon>
        <taxon>Blaberoidea</taxon>
        <taxon>Blaberidae</taxon>
        <taxon>Diplopterinae</taxon>
        <taxon>Diploptera</taxon>
    </lineage>
</organism>
<dbReference type="GO" id="GO:0005654">
    <property type="term" value="C:nucleoplasm"/>
    <property type="evidence" value="ECO:0007669"/>
    <property type="project" value="TreeGrafter"/>
</dbReference>
<evidence type="ECO:0000256" key="2">
    <source>
        <dbReference type="ARBA" id="ARBA00022942"/>
    </source>
</evidence>
<dbReference type="InterPro" id="IPR003186">
    <property type="entry name" value="PA28_C"/>
</dbReference>
<accession>A0AAD7ZPA5</accession>
<protein>
    <recommendedName>
        <fullName evidence="3">Proteasome activator PA28 C-terminal domain-containing protein</fullName>
    </recommendedName>
</protein>
<dbReference type="GO" id="GO:0005737">
    <property type="term" value="C:cytoplasm"/>
    <property type="evidence" value="ECO:0007669"/>
    <property type="project" value="TreeGrafter"/>
</dbReference>
<sequence length="263" mass="30333">FLLLHRHTIVCQTDSVWRLKHGFEMTSKKFRSFTMNYNEQTTMTDSNPNNMADGAIKKVQEYKESVKSKAEDLILKDPVVLNSHVDQPASKKWKYDNCVETEPEVSGTKVMALPSGTVPCNKHLCDLVHVVKPHIRQLVEDANLLKMWISFMIPKIEDGNNFGVSIQEDTLGEIQSVESEAAAFFDQISRYFVSRGKIVSKVAKYPHIEDYRRAVQELDEKEYVSLWLVMCEVRNRYCTLHDIVVKNLEKIKKPRSSNTDSLY</sequence>
<reference evidence="4" key="2">
    <citation type="submission" date="2023-05" db="EMBL/GenBank/DDBJ databases">
        <authorList>
            <person name="Fouks B."/>
        </authorList>
    </citation>
    <scope>NUCLEOTIDE SEQUENCE</scope>
    <source>
        <strain evidence="4">Stay&amp;Tobe</strain>
        <tissue evidence="4">Testes</tissue>
    </source>
</reference>
<feature type="non-terminal residue" evidence="4">
    <location>
        <position position="1"/>
    </location>
</feature>
<dbReference type="PANTHER" id="PTHR10660">
    <property type="entry name" value="PROTEASOME REGULATOR PA28"/>
    <property type="match status" value="1"/>
</dbReference>
<keyword evidence="5" id="KW-1185">Reference proteome</keyword>
<dbReference type="Gene3D" id="1.20.120.180">
    <property type="entry name" value="Proteasome activator pa28, C-terminal domain"/>
    <property type="match status" value="1"/>
</dbReference>
<comment type="similarity">
    <text evidence="1">Belongs to the PA28 family.</text>
</comment>
<dbReference type="EMBL" id="JASPKZ010007465">
    <property type="protein sequence ID" value="KAJ9584107.1"/>
    <property type="molecule type" value="Genomic_DNA"/>
</dbReference>
<dbReference type="InterPro" id="IPR036997">
    <property type="entry name" value="PA28_C_sf"/>
</dbReference>
<dbReference type="Pfam" id="PF02252">
    <property type="entry name" value="PA28_C"/>
    <property type="match status" value="1"/>
</dbReference>
<dbReference type="AlphaFoldDB" id="A0AAD7ZPA5"/>
<reference evidence="4" key="1">
    <citation type="journal article" date="2023" name="IScience">
        <title>Live-bearing cockroach genome reveals convergent evolutionary mechanisms linked to viviparity in insects and beyond.</title>
        <authorList>
            <person name="Fouks B."/>
            <person name="Harrison M.C."/>
            <person name="Mikhailova A.A."/>
            <person name="Marchal E."/>
            <person name="English S."/>
            <person name="Carruthers M."/>
            <person name="Jennings E.C."/>
            <person name="Chiamaka E.L."/>
            <person name="Frigard R.A."/>
            <person name="Pippel M."/>
            <person name="Attardo G.M."/>
            <person name="Benoit J.B."/>
            <person name="Bornberg-Bauer E."/>
            <person name="Tobe S.S."/>
        </authorList>
    </citation>
    <scope>NUCLEOTIDE SEQUENCE</scope>
    <source>
        <strain evidence="4">Stay&amp;Tobe</strain>
    </source>
</reference>
<dbReference type="GO" id="GO:0061136">
    <property type="term" value="P:regulation of proteasomal protein catabolic process"/>
    <property type="evidence" value="ECO:0007669"/>
    <property type="project" value="TreeGrafter"/>
</dbReference>
<name>A0AAD7ZPA5_DIPPU</name>
<dbReference type="GO" id="GO:0061133">
    <property type="term" value="F:endopeptidase activator activity"/>
    <property type="evidence" value="ECO:0007669"/>
    <property type="project" value="TreeGrafter"/>
</dbReference>
<feature type="domain" description="Proteasome activator PA28 C-terminal" evidence="3">
    <location>
        <begin position="118"/>
        <end position="260"/>
    </location>
</feature>
<dbReference type="GO" id="GO:0008537">
    <property type="term" value="C:proteasome activator complex"/>
    <property type="evidence" value="ECO:0007669"/>
    <property type="project" value="InterPro"/>
</dbReference>
<comment type="caution">
    <text evidence="4">The sequence shown here is derived from an EMBL/GenBank/DDBJ whole genome shotgun (WGS) entry which is preliminary data.</text>
</comment>
<dbReference type="PANTHER" id="PTHR10660:SF2">
    <property type="entry name" value="LD45860P"/>
    <property type="match status" value="1"/>
</dbReference>
<dbReference type="GO" id="GO:2000045">
    <property type="term" value="P:regulation of G1/S transition of mitotic cell cycle"/>
    <property type="evidence" value="ECO:0007669"/>
    <property type="project" value="TreeGrafter"/>
</dbReference>
<gene>
    <name evidence="4" type="ORF">L9F63_021543</name>
</gene>
<dbReference type="InterPro" id="IPR009077">
    <property type="entry name" value="Proteasome_activ_PA28"/>
</dbReference>
<dbReference type="InterPro" id="IPR036252">
    <property type="entry name" value="Proteasome_activ_sf"/>
</dbReference>
<evidence type="ECO:0000259" key="3">
    <source>
        <dbReference type="Pfam" id="PF02252"/>
    </source>
</evidence>
<evidence type="ECO:0000313" key="5">
    <source>
        <dbReference type="Proteomes" id="UP001233999"/>
    </source>
</evidence>
<dbReference type="Proteomes" id="UP001233999">
    <property type="component" value="Unassembled WGS sequence"/>
</dbReference>
<keyword evidence="2" id="KW-0647">Proteasome</keyword>
<dbReference type="FunFam" id="1.20.120.180:FF:000001">
    <property type="entry name" value="Proteasome activator complex subunit 3"/>
    <property type="match status" value="1"/>
</dbReference>
<evidence type="ECO:0000313" key="4">
    <source>
        <dbReference type="EMBL" id="KAJ9584107.1"/>
    </source>
</evidence>
<proteinExistence type="inferred from homology"/>